<dbReference type="Proteomes" id="UP000186465">
    <property type="component" value="Unassembled WGS sequence"/>
</dbReference>
<dbReference type="AlphaFoldDB" id="A0A1Q5PL60"/>
<feature type="compositionally biased region" description="Acidic residues" evidence="1">
    <location>
        <begin position="172"/>
        <end position="183"/>
    </location>
</feature>
<comment type="caution">
    <text evidence="2">The sequence shown here is derived from an EMBL/GenBank/DDBJ whole genome shotgun (WGS) entry which is preliminary data.</text>
</comment>
<organism evidence="2 3">
    <name type="scientific">Boudabousia marimammalium</name>
    <dbReference type="NCBI Taxonomy" id="156892"/>
    <lineage>
        <taxon>Bacteria</taxon>
        <taxon>Bacillati</taxon>
        <taxon>Actinomycetota</taxon>
        <taxon>Actinomycetes</taxon>
        <taxon>Actinomycetales</taxon>
        <taxon>Actinomycetaceae</taxon>
        <taxon>Boudabousia</taxon>
    </lineage>
</organism>
<sequence>MAEKVESAEEQPKRKPARKVTAKAETKAAKTKTTAVKTKKSASKQTSRQQSPSAKKTTQPKVTRGKKPARKLKPDAVLARAVEAALKGLKEVVRHDYIGQHLGMIGEAERLLTHYFACLHPGYAGWAWAVTMTRVPRSKTPTICEIELLPHEGALLAPRWLPWEQRMNPEDGSNDDDDDYEAAEDVRLTPGRRRGDHDDKYYLDVGSDRGESPWEVDDLRVNDLTLEVWDPAFLWAPEPDAEDEAE</sequence>
<feature type="compositionally biased region" description="Polar residues" evidence="1">
    <location>
        <begin position="45"/>
        <end position="61"/>
    </location>
</feature>
<dbReference type="EMBL" id="MPDM01000007">
    <property type="protein sequence ID" value="OKL47375.1"/>
    <property type="molecule type" value="Genomic_DNA"/>
</dbReference>
<dbReference type="Pfam" id="PF11228">
    <property type="entry name" value="DUF3027"/>
    <property type="match status" value="1"/>
</dbReference>
<reference evidence="3" key="1">
    <citation type="submission" date="2016-11" db="EMBL/GenBank/DDBJ databases">
        <title>Actinomyces gypaetusis sp. nov. isolated from Gypaetus barbatus in Qinghai Tibet Plateau China.</title>
        <authorList>
            <person name="Meng X."/>
        </authorList>
    </citation>
    <scope>NUCLEOTIDE SEQUENCE [LARGE SCALE GENOMIC DNA]</scope>
    <source>
        <strain evidence="3">DSM 15383</strain>
    </source>
</reference>
<proteinExistence type="predicted"/>
<feature type="region of interest" description="Disordered" evidence="1">
    <location>
        <begin position="1"/>
        <end position="73"/>
    </location>
</feature>
<protein>
    <recommendedName>
        <fullName evidence="4">DUF3027 domain-containing protein</fullName>
    </recommendedName>
</protein>
<accession>A0A1Q5PL60</accession>
<dbReference type="RefSeq" id="WP_075361946.1">
    <property type="nucleotide sequence ID" value="NZ_MPDM01000007.1"/>
</dbReference>
<dbReference type="STRING" id="156892.BM477_06835"/>
<evidence type="ECO:0000256" key="1">
    <source>
        <dbReference type="SAM" id="MobiDB-lite"/>
    </source>
</evidence>
<feature type="compositionally biased region" description="Basic and acidic residues" evidence="1">
    <location>
        <begin position="1"/>
        <end position="13"/>
    </location>
</feature>
<gene>
    <name evidence="2" type="ORF">BM477_06835</name>
</gene>
<feature type="compositionally biased region" description="Basic and acidic residues" evidence="1">
    <location>
        <begin position="193"/>
        <end position="214"/>
    </location>
</feature>
<evidence type="ECO:0000313" key="3">
    <source>
        <dbReference type="Proteomes" id="UP000186465"/>
    </source>
</evidence>
<dbReference type="InterPro" id="IPR021391">
    <property type="entry name" value="DUF3027"/>
</dbReference>
<keyword evidence="3" id="KW-1185">Reference proteome</keyword>
<name>A0A1Q5PL60_9ACTO</name>
<feature type="region of interest" description="Disordered" evidence="1">
    <location>
        <begin position="166"/>
        <end position="214"/>
    </location>
</feature>
<evidence type="ECO:0000313" key="2">
    <source>
        <dbReference type="EMBL" id="OKL47375.1"/>
    </source>
</evidence>
<evidence type="ECO:0008006" key="4">
    <source>
        <dbReference type="Google" id="ProtNLM"/>
    </source>
</evidence>